<dbReference type="EMBL" id="FZTC01000024">
    <property type="protein sequence ID" value="SNU37121.1"/>
    <property type="molecule type" value="Genomic_DNA"/>
</dbReference>
<dbReference type="Proteomes" id="UP000220639">
    <property type="component" value="Unassembled WGS sequence"/>
</dbReference>
<name>A0A285B805_9ENTR</name>
<protein>
    <submittedName>
        <fullName evidence="1">Uncharacterized protein</fullName>
    </submittedName>
</protein>
<evidence type="ECO:0000313" key="1">
    <source>
        <dbReference type="EMBL" id="SNU37121.1"/>
    </source>
</evidence>
<proteinExistence type="predicted"/>
<reference evidence="2" key="1">
    <citation type="submission" date="2017-08" db="EMBL/GenBank/DDBJ databases">
        <authorList>
            <person name="Brisse S."/>
        </authorList>
    </citation>
    <scope>NUCLEOTIDE SEQUENCE [LARGE SCALE GENOMIC DNA]</scope>
    <source>
        <strain evidence="2">06D021</strain>
    </source>
</reference>
<evidence type="ECO:0000313" key="2">
    <source>
        <dbReference type="Proteomes" id="UP000220639"/>
    </source>
</evidence>
<sequence length="24" mass="2873">MLSYDVYNDSTLELSHHKYMKINA</sequence>
<gene>
    <name evidence="1" type="ORF">KOSB73_300048</name>
</gene>
<organism evidence="1 2">
    <name type="scientific">Klebsiella grimontii</name>
    <dbReference type="NCBI Taxonomy" id="2058152"/>
    <lineage>
        <taxon>Bacteria</taxon>
        <taxon>Pseudomonadati</taxon>
        <taxon>Pseudomonadota</taxon>
        <taxon>Gammaproteobacteria</taxon>
        <taxon>Enterobacterales</taxon>
        <taxon>Enterobacteriaceae</taxon>
        <taxon>Klebsiella/Raoultella group</taxon>
        <taxon>Klebsiella</taxon>
    </lineage>
</organism>
<accession>A0A285B805</accession>
<dbReference type="AlphaFoldDB" id="A0A285B805"/>